<feature type="domain" description="Integrase core" evidence="1">
    <location>
        <begin position="80"/>
        <end position="147"/>
    </location>
</feature>
<sequence>MSSFGLSVSGERYSVLFYELDDFVTSAQQSHPNIVIRIVKGLLQSKGHCVQQERIRQSLLRADPIRVMQHWSVAVRRRQYNVQSPLVLWHIDGHQKLIRYSRIPVYLCASDNNKAETVLGLFFDAVGEYGLPSCVRSDKGGENVDISW</sequence>
<evidence type="ECO:0000259" key="1">
    <source>
        <dbReference type="Pfam" id="PF24764"/>
    </source>
</evidence>
<evidence type="ECO:0000313" key="3">
    <source>
        <dbReference type="Proteomes" id="UP001159428"/>
    </source>
</evidence>
<protein>
    <recommendedName>
        <fullName evidence="1">Integrase core domain-containing protein</fullName>
    </recommendedName>
</protein>
<dbReference type="PANTHER" id="PTHR46791">
    <property type="entry name" value="EXPRESSED PROTEIN"/>
    <property type="match status" value="1"/>
</dbReference>
<keyword evidence="3" id="KW-1185">Reference proteome</keyword>
<proteinExistence type="predicted"/>
<dbReference type="AlphaFoldDB" id="A0AAU9WMW9"/>
<accession>A0AAU9WMW9</accession>
<dbReference type="Proteomes" id="UP001159428">
    <property type="component" value="Unassembled WGS sequence"/>
</dbReference>
<dbReference type="Pfam" id="PF24764">
    <property type="entry name" value="rva_4"/>
    <property type="match status" value="1"/>
</dbReference>
<name>A0AAU9WMW9_9CNID</name>
<dbReference type="InterPro" id="IPR058913">
    <property type="entry name" value="Integrase_dom_put"/>
</dbReference>
<evidence type="ECO:0000313" key="2">
    <source>
        <dbReference type="EMBL" id="CAH3119371.1"/>
    </source>
</evidence>
<comment type="caution">
    <text evidence="2">The sequence shown here is derived from an EMBL/GenBank/DDBJ whole genome shotgun (WGS) entry which is preliminary data.</text>
</comment>
<dbReference type="SUPFAM" id="SSF53098">
    <property type="entry name" value="Ribonuclease H-like"/>
    <property type="match status" value="1"/>
</dbReference>
<reference evidence="2 3" key="1">
    <citation type="submission" date="2022-05" db="EMBL/GenBank/DDBJ databases">
        <authorList>
            <consortium name="Genoscope - CEA"/>
            <person name="William W."/>
        </authorList>
    </citation>
    <scope>NUCLEOTIDE SEQUENCE [LARGE SCALE GENOMIC DNA]</scope>
</reference>
<gene>
    <name evidence="2" type="ORF">PMEA_00008263</name>
</gene>
<dbReference type="EMBL" id="CALNXJ010000017">
    <property type="protein sequence ID" value="CAH3119371.1"/>
    <property type="molecule type" value="Genomic_DNA"/>
</dbReference>
<dbReference type="InterPro" id="IPR012337">
    <property type="entry name" value="RNaseH-like_sf"/>
</dbReference>
<dbReference type="PANTHER" id="PTHR46791:SF5">
    <property type="entry name" value="CLR5 DOMAIN-CONTAINING PROTEIN-RELATED"/>
    <property type="match status" value="1"/>
</dbReference>
<organism evidence="2 3">
    <name type="scientific">Pocillopora meandrina</name>
    <dbReference type="NCBI Taxonomy" id="46732"/>
    <lineage>
        <taxon>Eukaryota</taxon>
        <taxon>Metazoa</taxon>
        <taxon>Cnidaria</taxon>
        <taxon>Anthozoa</taxon>
        <taxon>Hexacorallia</taxon>
        <taxon>Scleractinia</taxon>
        <taxon>Astrocoeniina</taxon>
        <taxon>Pocilloporidae</taxon>
        <taxon>Pocillopora</taxon>
    </lineage>
</organism>